<feature type="transmembrane region" description="Helical" evidence="8">
    <location>
        <begin position="6"/>
        <end position="26"/>
    </location>
</feature>
<dbReference type="EMBL" id="JACHHI010000003">
    <property type="protein sequence ID" value="MBB6477780.1"/>
    <property type="molecule type" value="Genomic_DNA"/>
</dbReference>
<sequence>MTTTRWWVSALLIFFLQTVVLPFWWQAEVRPDLWLVAVALITLFYGPRHGIWVAALAGVIADVLAANFFGPHLAGYLLLVLPLWLAWSRFQIRWEMSFLAVLVASLFAALVYYCIWWLGGIPINITRSFLGVALPQALLNALLALALHPLLRPRRQGD</sequence>
<protein>
    <submittedName>
        <fullName evidence="9">Rod shape-determining protein MreD</fullName>
    </submittedName>
</protein>
<keyword evidence="6 8" id="KW-1133">Transmembrane helix</keyword>
<keyword evidence="4 8" id="KW-0812">Transmembrane</keyword>
<comment type="caution">
    <text evidence="9">The sequence shown here is derived from an EMBL/GenBank/DDBJ whole genome shotgun (WGS) entry which is preliminary data.</text>
</comment>
<proteinExistence type="inferred from homology"/>
<keyword evidence="3" id="KW-1003">Cell membrane</keyword>
<dbReference type="InterPro" id="IPR007227">
    <property type="entry name" value="Cell_shape_determining_MreD"/>
</dbReference>
<dbReference type="GO" id="GO:0005886">
    <property type="term" value="C:plasma membrane"/>
    <property type="evidence" value="ECO:0007669"/>
    <property type="project" value="UniProtKB-SubCell"/>
</dbReference>
<organism evidence="9 10">
    <name type="scientific">Negativicoccus succinicivorans</name>
    <dbReference type="NCBI Taxonomy" id="620903"/>
    <lineage>
        <taxon>Bacteria</taxon>
        <taxon>Bacillati</taxon>
        <taxon>Bacillota</taxon>
        <taxon>Negativicutes</taxon>
        <taxon>Veillonellales</taxon>
        <taxon>Veillonellaceae</taxon>
        <taxon>Negativicoccus</taxon>
    </lineage>
</organism>
<keyword evidence="10" id="KW-1185">Reference proteome</keyword>
<dbReference type="OrthoDB" id="9796616at2"/>
<keyword evidence="5" id="KW-0133">Cell shape</keyword>
<name>A0A841R3Y3_9FIRM</name>
<evidence type="ECO:0000256" key="2">
    <source>
        <dbReference type="ARBA" id="ARBA00007776"/>
    </source>
</evidence>
<comment type="subcellular location">
    <subcellularLocation>
        <location evidence="1">Cell membrane</location>
        <topology evidence="1">Multi-pass membrane protein</topology>
    </subcellularLocation>
</comment>
<feature type="transmembrane region" description="Helical" evidence="8">
    <location>
        <begin position="98"/>
        <end position="118"/>
    </location>
</feature>
<evidence type="ECO:0000313" key="10">
    <source>
        <dbReference type="Proteomes" id="UP000591941"/>
    </source>
</evidence>
<evidence type="ECO:0000313" key="9">
    <source>
        <dbReference type="EMBL" id="MBB6477780.1"/>
    </source>
</evidence>
<dbReference type="AlphaFoldDB" id="A0A841R3Y3"/>
<dbReference type="GeneID" id="93486091"/>
<evidence type="ECO:0000256" key="5">
    <source>
        <dbReference type="ARBA" id="ARBA00022960"/>
    </source>
</evidence>
<keyword evidence="7 8" id="KW-0472">Membrane</keyword>
<feature type="transmembrane region" description="Helical" evidence="8">
    <location>
        <begin position="33"/>
        <end position="60"/>
    </location>
</feature>
<gene>
    <name evidence="9" type="ORF">HNR45_000813</name>
</gene>
<dbReference type="Gene3D" id="1.10.1760.20">
    <property type="match status" value="1"/>
</dbReference>
<evidence type="ECO:0000256" key="8">
    <source>
        <dbReference type="SAM" id="Phobius"/>
    </source>
</evidence>
<comment type="similarity">
    <text evidence="2">Belongs to the MreD family.</text>
</comment>
<evidence type="ECO:0000256" key="7">
    <source>
        <dbReference type="ARBA" id="ARBA00023136"/>
    </source>
</evidence>
<evidence type="ECO:0000256" key="6">
    <source>
        <dbReference type="ARBA" id="ARBA00022989"/>
    </source>
</evidence>
<dbReference type="RefSeq" id="WP_024048232.1">
    <property type="nucleotide sequence ID" value="NZ_CABWNB010000002.1"/>
</dbReference>
<dbReference type="GO" id="GO:0008360">
    <property type="term" value="P:regulation of cell shape"/>
    <property type="evidence" value="ECO:0007669"/>
    <property type="project" value="UniProtKB-KW"/>
</dbReference>
<evidence type="ECO:0000256" key="4">
    <source>
        <dbReference type="ARBA" id="ARBA00022692"/>
    </source>
</evidence>
<dbReference type="NCBIfam" id="TIGR03426">
    <property type="entry name" value="shape_MreD"/>
    <property type="match status" value="1"/>
</dbReference>
<reference evidence="9 10" key="1">
    <citation type="submission" date="2020-08" db="EMBL/GenBank/DDBJ databases">
        <title>Genomic Encyclopedia of Type Strains, Phase IV (KMG-IV): sequencing the most valuable type-strain genomes for metagenomic binning, comparative biology and taxonomic classification.</title>
        <authorList>
            <person name="Goeker M."/>
        </authorList>
    </citation>
    <scope>NUCLEOTIDE SEQUENCE [LARGE SCALE GENOMIC DNA]</scope>
    <source>
        <strain evidence="9 10">DSM 21255</strain>
    </source>
</reference>
<feature type="transmembrane region" description="Helical" evidence="8">
    <location>
        <begin position="66"/>
        <end position="86"/>
    </location>
</feature>
<accession>A0A841R3Y3</accession>
<evidence type="ECO:0000256" key="3">
    <source>
        <dbReference type="ARBA" id="ARBA00022475"/>
    </source>
</evidence>
<dbReference type="Pfam" id="PF04093">
    <property type="entry name" value="MreD"/>
    <property type="match status" value="1"/>
</dbReference>
<evidence type="ECO:0000256" key="1">
    <source>
        <dbReference type="ARBA" id="ARBA00004651"/>
    </source>
</evidence>
<dbReference type="Proteomes" id="UP000591941">
    <property type="component" value="Unassembled WGS sequence"/>
</dbReference>
<feature type="transmembrane region" description="Helical" evidence="8">
    <location>
        <begin position="130"/>
        <end position="151"/>
    </location>
</feature>